<dbReference type="EMBL" id="CP144543">
    <property type="protein sequence ID" value="WVW83029.1"/>
    <property type="molecule type" value="Genomic_DNA"/>
</dbReference>
<dbReference type="CDD" id="cd12372">
    <property type="entry name" value="RRM_CFIm68_CFIm59"/>
    <property type="match status" value="1"/>
</dbReference>
<dbReference type="Proteomes" id="UP000092730">
    <property type="component" value="Chromosome 3"/>
</dbReference>
<keyword evidence="3" id="KW-1185">Reference proteome</keyword>
<reference evidence="2" key="1">
    <citation type="submission" date="2013-07" db="EMBL/GenBank/DDBJ databases">
        <authorList>
            <consortium name="The Broad Institute Genome Sequencing Platform"/>
            <person name="Cuomo C."/>
            <person name="Litvintseva A."/>
            <person name="Chen Y."/>
            <person name="Heitman J."/>
            <person name="Sun S."/>
            <person name="Springer D."/>
            <person name="Dromer F."/>
            <person name="Young S.K."/>
            <person name="Zeng Q."/>
            <person name="Gargeya S."/>
            <person name="Fitzgerald M."/>
            <person name="Abouelleil A."/>
            <person name="Alvarado L."/>
            <person name="Berlin A.M."/>
            <person name="Chapman S.B."/>
            <person name="Dewar J."/>
            <person name="Goldberg J."/>
            <person name="Griggs A."/>
            <person name="Gujja S."/>
            <person name="Hansen M."/>
            <person name="Howarth C."/>
            <person name="Imamovic A."/>
            <person name="Larimer J."/>
            <person name="McCowan C."/>
            <person name="Murphy C."/>
            <person name="Pearson M."/>
            <person name="Priest M."/>
            <person name="Roberts A."/>
            <person name="Saif S."/>
            <person name="Shea T."/>
            <person name="Sykes S."/>
            <person name="Wortman J."/>
            <person name="Nusbaum C."/>
            <person name="Birren B."/>
        </authorList>
    </citation>
    <scope>NUCLEOTIDE SEQUENCE</scope>
    <source>
        <strain evidence="2">CBS 10118</strain>
    </source>
</reference>
<dbReference type="GeneID" id="30213279"/>
<feature type="region of interest" description="Disordered" evidence="1">
    <location>
        <begin position="29"/>
        <end position="54"/>
    </location>
</feature>
<gene>
    <name evidence="2" type="ORF">I302_105046</name>
</gene>
<dbReference type="InterPro" id="IPR012677">
    <property type="entry name" value="Nucleotide-bd_a/b_plait_sf"/>
</dbReference>
<evidence type="ECO:0000313" key="2">
    <source>
        <dbReference type="EMBL" id="WVW83029.1"/>
    </source>
</evidence>
<dbReference type="PANTHER" id="PTHR23204">
    <property type="entry name" value="CLEAVAGE AND POLYADENYLATION SPECIFIC FACTOR"/>
    <property type="match status" value="1"/>
</dbReference>
<dbReference type="KEGG" id="kbi:30213279"/>
<organism evidence="2 3">
    <name type="scientific">Kwoniella bestiolae CBS 10118</name>
    <dbReference type="NCBI Taxonomy" id="1296100"/>
    <lineage>
        <taxon>Eukaryota</taxon>
        <taxon>Fungi</taxon>
        <taxon>Dikarya</taxon>
        <taxon>Basidiomycota</taxon>
        <taxon>Agaricomycotina</taxon>
        <taxon>Tremellomycetes</taxon>
        <taxon>Tremellales</taxon>
        <taxon>Cryptococcaceae</taxon>
        <taxon>Kwoniella</taxon>
    </lineage>
</organism>
<reference evidence="2" key="2">
    <citation type="submission" date="2024-02" db="EMBL/GenBank/DDBJ databases">
        <title>Comparative genomics of Cryptococcus and Kwoniella reveals pathogenesis evolution and contrasting modes of karyotype evolution via chromosome fusion or intercentromeric recombination.</title>
        <authorList>
            <person name="Coelho M.A."/>
            <person name="David-Palma M."/>
            <person name="Shea T."/>
            <person name="Bowers K."/>
            <person name="McGinley-Smith S."/>
            <person name="Mohammad A.W."/>
            <person name="Gnirke A."/>
            <person name="Yurkov A.M."/>
            <person name="Nowrousian M."/>
            <person name="Sun S."/>
            <person name="Cuomo C.A."/>
            <person name="Heitman J."/>
        </authorList>
    </citation>
    <scope>NUCLEOTIDE SEQUENCE</scope>
    <source>
        <strain evidence="2">CBS 10118</strain>
    </source>
</reference>
<dbReference type="Gene3D" id="3.30.70.330">
    <property type="match status" value="1"/>
</dbReference>
<name>A0AAJ8K8B6_9TREE</name>
<evidence type="ECO:0008006" key="4">
    <source>
        <dbReference type="Google" id="ProtNLM"/>
    </source>
</evidence>
<dbReference type="GO" id="GO:0005634">
    <property type="term" value="C:nucleus"/>
    <property type="evidence" value="ECO:0007669"/>
    <property type="project" value="UniProtKB-SubCell"/>
</dbReference>
<feature type="compositionally biased region" description="Polar residues" evidence="1">
    <location>
        <begin position="42"/>
        <end position="51"/>
    </location>
</feature>
<dbReference type="GO" id="GO:0003676">
    <property type="term" value="F:nucleic acid binding"/>
    <property type="evidence" value="ECO:0007669"/>
    <property type="project" value="InterPro"/>
</dbReference>
<protein>
    <recommendedName>
        <fullName evidence="4">RRM domain-containing protein</fullName>
    </recommendedName>
</protein>
<dbReference type="GO" id="GO:0006397">
    <property type="term" value="P:mRNA processing"/>
    <property type="evidence" value="ECO:0007669"/>
    <property type="project" value="UniProtKB-KW"/>
</dbReference>
<accession>A0AAJ8K8B6</accession>
<proteinExistence type="predicted"/>
<dbReference type="RefSeq" id="XP_065726055.1">
    <property type="nucleotide sequence ID" value="XM_065869983.1"/>
</dbReference>
<dbReference type="AlphaFoldDB" id="A0AAJ8K8B6"/>
<dbReference type="InterPro" id="IPR035979">
    <property type="entry name" value="RBD_domain_sf"/>
</dbReference>
<evidence type="ECO:0000313" key="3">
    <source>
        <dbReference type="Proteomes" id="UP000092730"/>
    </source>
</evidence>
<dbReference type="InterPro" id="IPR034772">
    <property type="entry name" value="CPSF6/7"/>
</dbReference>
<dbReference type="SUPFAM" id="SSF54928">
    <property type="entry name" value="RNA-binding domain, RBD"/>
    <property type="match status" value="1"/>
</dbReference>
<sequence length="260" mass="28019">MTTHPTEVAVPFTRGGGVDFKSARIQGSAPPRAFARAAQGTYPPTGSSSKKLQGLDPSAEEIDAVIVHDLHWWTNDHDLVSLADQVGFIVGTKDVQFLEHKVNGKSKGQAVINCHTKENALKLHDFFQHNTFQGKKIPSALASFAFGNPLHPGSQEFPSVRPLSTAIHSAVRQPTNAHGGVNFNRVRPNSRTAIHANLGVGHPNPRSFSMGNFNPLPMQQGNSGDLVPLDPAIAWSSQQGGEYIPFGYKYMMGGVLPAVQ</sequence>
<evidence type="ECO:0000256" key="1">
    <source>
        <dbReference type="SAM" id="MobiDB-lite"/>
    </source>
</evidence>